<evidence type="ECO:0000313" key="3">
    <source>
        <dbReference type="EMBL" id="CAF0929636.1"/>
    </source>
</evidence>
<evidence type="ECO:0000313" key="4">
    <source>
        <dbReference type="Proteomes" id="UP000663828"/>
    </source>
</evidence>
<accession>A0A814BPG1</accession>
<evidence type="ECO:0000313" key="2">
    <source>
        <dbReference type="EMBL" id="CAF0783636.1"/>
    </source>
</evidence>
<keyword evidence="4" id="KW-1185">Reference proteome</keyword>
<evidence type="ECO:0000256" key="1">
    <source>
        <dbReference type="SAM" id="SignalP"/>
    </source>
</evidence>
<dbReference type="Proteomes" id="UP000663828">
    <property type="component" value="Unassembled WGS sequence"/>
</dbReference>
<comment type="caution">
    <text evidence="3">The sequence shown here is derived from an EMBL/GenBank/DDBJ whole genome shotgun (WGS) entry which is preliminary data.</text>
</comment>
<organism evidence="3 4">
    <name type="scientific">Adineta ricciae</name>
    <name type="common">Rotifer</name>
    <dbReference type="NCBI Taxonomy" id="249248"/>
    <lineage>
        <taxon>Eukaryota</taxon>
        <taxon>Metazoa</taxon>
        <taxon>Spiralia</taxon>
        <taxon>Gnathifera</taxon>
        <taxon>Rotifera</taxon>
        <taxon>Eurotatoria</taxon>
        <taxon>Bdelloidea</taxon>
        <taxon>Adinetida</taxon>
        <taxon>Adinetidae</taxon>
        <taxon>Adineta</taxon>
    </lineage>
</organism>
<reference evidence="3" key="1">
    <citation type="submission" date="2021-02" db="EMBL/GenBank/DDBJ databases">
        <authorList>
            <person name="Nowell W R."/>
        </authorList>
    </citation>
    <scope>NUCLEOTIDE SEQUENCE</scope>
</reference>
<feature type="signal peptide" evidence="1">
    <location>
        <begin position="1"/>
        <end position="20"/>
    </location>
</feature>
<dbReference type="AlphaFoldDB" id="A0A814BPG1"/>
<feature type="chain" id="PRO_5035599489" evidence="1">
    <location>
        <begin position="21"/>
        <end position="83"/>
    </location>
</feature>
<dbReference type="EMBL" id="CAJNOJ010000010">
    <property type="protein sequence ID" value="CAF0783636.1"/>
    <property type="molecule type" value="Genomic_DNA"/>
</dbReference>
<name>A0A814BPG1_ADIRI</name>
<dbReference type="EMBL" id="CAJNOR010000490">
    <property type="protein sequence ID" value="CAF0929636.1"/>
    <property type="molecule type" value="Genomic_DNA"/>
</dbReference>
<proteinExistence type="predicted"/>
<sequence>MRCYLLAAFLLVFIANFAQSFVIKPKPLINLPFIPYPMDTLPNPPGPITGLPIVGEPILPDLIEEASACLSCCGPPPCCHFCG</sequence>
<gene>
    <name evidence="2" type="ORF">EDS130_LOCUS3971</name>
    <name evidence="3" type="ORF">XAT740_LOCUS9502</name>
</gene>
<keyword evidence="1" id="KW-0732">Signal</keyword>
<protein>
    <submittedName>
        <fullName evidence="3">Uncharacterized protein</fullName>
    </submittedName>
</protein>
<dbReference type="Proteomes" id="UP000663852">
    <property type="component" value="Unassembled WGS sequence"/>
</dbReference>